<gene>
    <name evidence="1" type="ORF">SCLCIDRAFT_596995</name>
</gene>
<proteinExistence type="predicted"/>
<name>A0A0C3AIW1_9AGAM</name>
<reference evidence="1 2" key="1">
    <citation type="submission" date="2014-04" db="EMBL/GenBank/DDBJ databases">
        <authorList>
            <consortium name="DOE Joint Genome Institute"/>
            <person name="Kuo A."/>
            <person name="Kohler A."/>
            <person name="Nagy L.G."/>
            <person name="Floudas D."/>
            <person name="Copeland A."/>
            <person name="Barry K.W."/>
            <person name="Cichocki N."/>
            <person name="Veneault-Fourrey C."/>
            <person name="LaButti K."/>
            <person name="Lindquist E.A."/>
            <person name="Lipzen A."/>
            <person name="Lundell T."/>
            <person name="Morin E."/>
            <person name="Murat C."/>
            <person name="Sun H."/>
            <person name="Tunlid A."/>
            <person name="Henrissat B."/>
            <person name="Grigoriev I.V."/>
            <person name="Hibbett D.S."/>
            <person name="Martin F."/>
            <person name="Nordberg H.P."/>
            <person name="Cantor M.N."/>
            <person name="Hua S.X."/>
        </authorList>
    </citation>
    <scope>NUCLEOTIDE SEQUENCE [LARGE SCALE GENOMIC DNA]</scope>
    <source>
        <strain evidence="1 2">Foug A</strain>
    </source>
</reference>
<sequence>MTAHLPRALGTVEKVSFRKHRGITLHVLPENTRHTLIKGATTVNRGQDCSM</sequence>
<keyword evidence="2" id="KW-1185">Reference proteome</keyword>
<evidence type="ECO:0000313" key="1">
    <source>
        <dbReference type="EMBL" id="KIM64837.1"/>
    </source>
</evidence>
<dbReference type="AlphaFoldDB" id="A0A0C3AIW1"/>
<accession>A0A0C3AIW1</accession>
<reference evidence="2" key="2">
    <citation type="submission" date="2015-01" db="EMBL/GenBank/DDBJ databases">
        <title>Evolutionary Origins and Diversification of the Mycorrhizal Mutualists.</title>
        <authorList>
            <consortium name="DOE Joint Genome Institute"/>
            <consortium name="Mycorrhizal Genomics Consortium"/>
            <person name="Kohler A."/>
            <person name="Kuo A."/>
            <person name="Nagy L.G."/>
            <person name="Floudas D."/>
            <person name="Copeland A."/>
            <person name="Barry K.W."/>
            <person name="Cichocki N."/>
            <person name="Veneault-Fourrey C."/>
            <person name="LaButti K."/>
            <person name="Lindquist E.A."/>
            <person name="Lipzen A."/>
            <person name="Lundell T."/>
            <person name="Morin E."/>
            <person name="Murat C."/>
            <person name="Riley R."/>
            <person name="Ohm R."/>
            <person name="Sun H."/>
            <person name="Tunlid A."/>
            <person name="Henrissat B."/>
            <person name="Grigoriev I.V."/>
            <person name="Hibbett D.S."/>
            <person name="Martin F."/>
        </authorList>
    </citation>
    <scope>NUCLEOTIDE SEQUENCE [LARGE SCALE GENOMIC DNA]</scope>
    <source>
        <strain evidence="2">Foug A</strain>
    </source>
</reference>
<dbReference type="InParanoid" id="A0A0C3AIW1"/>
<protein>
    <submittedName>
        <fullName evidence="1">Uncharacterized protein</fullName>
    </submittedName>
</protein>
<evidence type="ECO:0000313" key="2">
    <source>
        <dbReference type="Proteomes" id="UP000053989"/>
    </source>
</evidence>
<dbReference type="Proteomes" id="UP000053989">
    <property type="component" value="Unassembled WGS sequence"/>
</dbReference>
<dbReference type="EMBL" id="KN822026">
    <property type="protein sequence ID" value="KIM64837.1"/>
    <property type="molecule type" value="Genomic_DNA"/>
</dbReference>
<dbReference type="HOGENOM" id="CLU_3107749_0_0_1"/>
<organism evidence="1 2">
    <name type="scientific">Scleroderma citrinum Foug A</name>
    <dbReference type="NCBI Taxonomy" id="1036808"/>
    <lineage>
        <taxon>Eukaryota</taxon>
        <taxon>Fungi</taxon>
        <taxon>Dikarya</taxon>
        <taxon>Basidiomycota</taxon>
        <taxon>Agaricomycotina</taxon>
        <taxon>Agaricomycetes</taxon>
        <taxon>Agaricomycetidae</taxon>
        <taxon>Boletales</taxon>
        <taxon>Sclerodermatineae</taxon>
        <taxon>Sclerodermataceae</taxon>
        <taxon>Scleroderma</taxon>
    </lineage>
</organism>